<evidence type="ECO:0000313" key="1">
    <source>
        <dbReference type="EMBL" id="MBS0027081.1"/>
    </source>
</evidence>
<keyword evidence="2" id="KW-1185">Reference proteome</keyword>
<dbReference type="RefSeq" id="WP_211972193.1">
    <property type="nucleotide sequence ID" value="NZ_JAGTXB010000003.1"/>
</dbReference>
<accession>A0ABS5IWD3</accession>
<reference evidence="1 2" key="1">
    <citation type="submission" date="2021-04" db="EMBL/GenBank/DDBJ databases">
        <title>Chitinophaga sp. nov., isolated from the rhizosphere soil.</title>
        <authorList>
            <person name="He S."/>
        </authorList>
    </citation>
    <scope>NUCLEOTIDE SEQUENCE [LARGE SCALE GENOMIC DNA]</scope>
    <source>
        <strain evidence="1 2">2R12</strain>
    </source>
</reference>
<dbReference type="Proteomes" id="UP000676386">
    <property type="component" value="Unassembled WGS sequence"/>
</dbReference>
<evidence type="ECO:0000313" key="2">
    <source>
        <dbReference type="Proteomes" id="UP000676386"/>
    </source>
</evidence>
<gene>
    <name evidence="1" type="ORF">KE626_07150</name>
</gene>
<proteinExistence type="predicted"/>
<protein>
    <submittedName>
        <fullName evidence="1">Uncharacterized protein</fullName>
    </submittedName>
</protein>
<comment type="caution">
    <text evidence="1">The sequence shown here is derived from an EMBL/GenBank/DDBJ whole genome shotgun (WGS) entry which is preliminary data.</text>
</comment>
<sequence>MENPGYEHKRHSLFIKLSAKKKHVLRAIFEDFGLDDLKDSFEHWKYASLTNEIGLYETGEERRILLEFYDDVLRMFEAFFIQSGRRKRMLKRLPAEYRKHWKKSDRCKALSKEERRDTSQVLLLFTKKYNRLYCIAEAIDMLECVITSQSTDKWERESAISLFLCLQAMLNLAYG</sequence>
<organism evidence="1 2">
    <name type="scientific">Chitinophaga hostae</name>
    <dbReference type="NCBI Taxonomy" id="2831022"/>
    <lineage>
        <taxon>Bacteria</taxon>
        <taxon>Pseudomonadati</taxon>
        <taxon>Bacteroidota</taxon>
        <taxon>Chitinophagia</taxon>
        <taxon>Chitinophagales</taxon>
        <taxon>Chitinophagaceae</taxon>
        <taxon>Chitinophaga</taxon>
    </lineage>
</organism>
<name>A0ABS5IWD3_9BACT</name>
<dbReference type="EMBL" id="JAGTXB010000003">
    <property type="protein sequence ID" value="MBS0027081.1"/>
    <property type="molecule type" value="Genomic_DNA"/>
</dbReference>